<feature type="region of interest" description="Disordered" evidence="1">
    <location>
        <begin position="472"/>
        <end position="493"/>
    </location>
</feature>
<feature type="compositionally biased region" description="Basic and acidic residues" evidence="1">
    <location>
        <begin position="88"/>
        <end position="110"/>
    </location>
</feature>
<evidence type="ECO:0000313" key="2">
    <source>
        <dbReference type="EMBL" id="KAF2885294.1"/>
    </source>
</evidence>
<reference evidence="2" key="1">
    <citation type="submission" date="2019-08" db="EMBL/GenBank/DDBJ databases">
        <title>The genome of the North American firefly Photinus pyralis.</title>
        <authorList>
            <consortium name="Photinus pyralis genome working group"/>
            <person name="Fallon T.R."/>
            <person name="Sander Lower S.E."/>
            <person name="Weng J.-K."/>
        </authorList>
    </citation>
    <scope>NUCLEOTIDE SEQUENCE</scope>
    <source>
        <strain evidence="2">TRF0915ILg1</strain>
        <tissue evidence="2">Whole body</tissue>
    </source>
</reference>
<organism evidence="2 3">
    <name type="scientific">Ignelater luminosus</name>
    <name type="common">Cucubano</name>
    <name type="synonym">Pyrophorus luminosus</name>
    <dbReference type="NCBI Taxonomy" id="2038154"/>
    <lineage>
        <taxon>Eukaryota</taxon>
        <taxon>Metazoa</taxon>
        <taxon>Ecdysozoa</taxon>
        <taxon>Arthropoda</taxon>
        <taxon>Hexapoda</taxon>
        <taxon>Insecta</taxon>
        <taxon>Pterygota</taxon>
        <taxon>Neoptera</taxon>
        <taxon>Endopterygota</taxon>
        <taxon>Coleoptera</taxon>
        <taxon>Polyphaga</taxon>
        <taxon>Elateriformia</taxon>
        <taxon>Elateroidea</taxon>
        <taxon>Elateridae</taxon>
        <taxon>Agrypninae</taxon>
        <taxon>Pyrophorini</taxon>
        <taxon>Ignelater</taxon>
    </lineage>
</organism>
<dbReference type="InterPro" id="IPR036812">
    <property type="entry name" value="NAD(P)_OxRdtase_dom_sf"/>
</dbReference>
<dbReference type="EMBL" id="VTPC01089972">
    <property type="protein sequence ID" value="KAF2885294.1"/>
    <property type="molecule type" value="Genomic_DNA"/>
</dbReference>
<dbReference type="Proteomes" id="UP000801492">
    <property type="component" value="Unassembled WGS sequence"/>
</dbReference>
<protein>
    <submittedName>
        <fullName evidence="2">Uncharacterized protein</fullName>
    </submittedName>
</protein>
<gene>
    <name evidence="2" type="ORF">ILUMI_20882</name>
</gene>
<dbReference type="PANTHER" id="PTHR11732">
    <property type="entry name" value="ALDO/KETO REDUCTASE"/>
    <property type="match status" value="1"/>
</dbReference>
<sequence length="515" mass="58223">MDDVYVPWDNQKTTHLICIPEHIEVYVCKARTLFENLEATGQVRHWYCLSLKDIQGSLDKKQRLLEDDDENGNDYVDFSLSELEYIPSDDHTRDGSPAKESDMNATKDDEPTQPPEPTNNGTQGAPISNNSDLIVWGSPSENFVPKHSIPEHFELEVRVPISELGLLTSEGRLALLTRGRLPCWDSLSAPVTEAAMGCALAMQCKPGKVIQAVKDVIGVGYRNFDYAHVYQNEKKVRITIPGKIAEGVVKQIVEFALRRTLIELGLDYLDFYILHWPMGFKEGDDLFPNGVNDADVFWRILIDGRIDLDHNKPVFKIPNYRITENDDIQIQLKKVSTLEKVEIKSSWSIKEQECENRFIKTTKWFEGGRFEVSIPLKEALEKLDDSFEQAQNRFDTHHLAVDKGYNCDETGVAVNAKEFSKIKAKCGRRQVGALSSGNRGKTLTIEIYFTAAGNYVPPMLIFPQSLPSISRAKRAKKATPPPSSSSESDERVEKDECLYSDDYSVGWIRCSSCMK</sequence>
<feature type="region of interest" description="Disordered" evidence="1">
    <location>
        <begin position="86"/>
        <end position="131"/>
    </location>
</feature>
<feature type="compositionally biased region" description="Polar residues" evidence="1">
    <location>
        <begin position="118"/>
        <end position="131"/>
    </location>
</feature>
<keyword evidence="3" id="KW-1185">Reference proteome</keyword>
<evidence type="ECO:0000256" key="1">
    <source>
        <dbReference type="SAM" id="MobiDB-lite"/>
    </source>
</evidence>
<dbReference type="OrthoDB" id="8194222at2759"/>
<evidence type="ECO:0000313" key="3">
    <source>
        <dbReference type="Proteomes" id="UP000801492"/>
    </source>
</evidence>
<dbReference type="SUPFAM" id="SSF51430">
    <property type="entry name" value="NAD(P)-linked oxidoreductase"/>
    <property type="match status" value="1"/>
</dbReference>
<dbReference type="GO" id="GO:0016491">
    <property type="term" value="F:oxidoreductase activity"/>
    <property type="evidence" value="ECO:0007669"/>
    <property type="project" value="InterPro"/>
</dbReference>
<name>A0A8K0CDI4_IGNLU</name>
<dbReference type="Gene3D" id="3.20.20.100">
    <property type="entry name" value="NADP-dependent oxidoreductase domain"/>
    <property type="match status" value="1"/>
</dbReference>
<proteinExistence type="predicted"/>
<dbReference type="AlphaFoldDB" id="A0A8K0CDI4"/>
<comment type="caution">
    <text evidence="2">The sequence shown here is derived from an EMBL/GenBank/DDBJ whole genome shotgun (WGS) entry which is preliminary data.</text>
</comment>
<dbReference type="InterPro" id="IPR020471">
    <property type="entry name" value="AKR"/>
</dbReference>
<accession>A0A8K0CDI4</accession>